<feature type="domain" description="Beta-lactamase-related" evidence="1">
    <location>
        <begin position="31"/>
        <end position="357"/>
    </location>
</feature>
<protein>
    <submittedName>
        <fullName evidence="3">Penicillin-binding protein</fullName>
    </submittedName>
</protein>
<organism evidence="3 4">
    <name type="scientific">Emticicia aquatilis</name>
    <dbReference type="NCBI Taxonomy" id="1537369"/>
    <lineage>
        <taxon>Bacteria</taxon>
        <taxon>Pseudomonadati</taxon>
        <taxon>Bacteroidota</taxon>
        <taxon>Cytophagia</taxon>
        <taxon>Cytophagales</taxon>
        <taxon>Leadbetterellaceae</taxon>
        <taxon>Emticicia</taxon>
    </lineage>
</organism>
<dbReference type="EMBL" id="BMKK01000008">
    <property type="protein sequence ID" value="GGD70682.1"/>
    <property type="molecule type" value="Genomic_DNA"/>
</dbReference>
<gene>
    <name evidence="3" type="ORF">GCM10011514_38440</name>
</gene>
<dbReference type="Gene3D" id="3.40.710.10">
    <property type="entry name" value="DD-peptidase/beta-lactamase superfamily"/>
    <property type="match status" value="1"/>
</dbReference>
<dbReference type="InterPro" id="IPR050491">
    <property type="entry name" value="AmpC-like"/>
</dbReference>
<dbReference type="SUPFAM" id="SSF56601">
    <property type="entry name" value="beta-lactamase/transpeptidase-like"/>
    <property type="match status" value="1"/>
</dbReference>
<evidence type="ECO:0000313" key="3">
    <source>
        <dbReference type="EMBL" id="GGD70682.1"/>
    </source>
</evidence>
<dbReference type="PANTHER" id="PTHR46825:SF15">
    <property type="entry name" value="BETA-LACTAMASE-RELATED DOMAIN-CONTAINING PROTEIN"/>
    <property type="match status" value="1"/>
</dbReference>
<reference evidence="3" key="2">
    <citation type="submission" date="2020-09" db="EMBL/GenBank/DDBJ databases">
        <authorList>
            <person name="Sun Q."/>
            <person name="Zhou Y."/>
        </authorList>
    </citation>
    <scope>NUCLEOTIDE SEQUENCE</scope>
    <source>
        <strain evidence="3">CGMCC 1.15958</strain>
    </source>
</reference>
<feature type="domain" description="Peptidase S12 Pab87-related C-terminal" evidence="2">
    <location>
        <begin position="405"/>
        <end position="506"/>
    </location>
</feature>
<dbReference type="AlphaFoldDB" id="A0A916Z2N0"/>
<dbReference type="InterPro" id="IPR021860">
    <property type="entry name" value="Peptidase_S12_Pab87-rel_C"/>
</dbReference>
<dbReference type="Pfam" id="PF00144">
    <property type="entry name" value="Beta-lactamase"/>
    <property type="match status" value="1"/>
</dbReference>
<evidence type="ECO:0000259" key="1">
    <source>
        <dbReference type="Pfam" id="PF00144"/>
    </source>
</evidence>
<dbReference type="InterPro" id="IPR012338">
    <property type="entry name" value="Beta-lactam/transpept-like"/>
</dbReference>
<comment type="caution">
    <text evidence="3">The sequence shown here is derived from an EMBL/GenBank/DDBJ whole genome shotgun (WGS) entry which is preliminary data.</text>
</comment>
<dbReference type="RefSeq" id="WP_188768416.1">
    <property type="nucleotide sequence ID" value="NZ_BMKK01000008.1"/>
</dbReference>
<proteinExistence type="predicted"/>
<reference evidence="3" key="1">
    <citation type="journal article" date="2014" name="Int. J. Syst. Evol. Microbiol.">
        <title>Complete genome sequence of Corynebacterium casei LMG S-19264T (=DSM 44701T), isolated from a smear-ripened cheese.</title>
        <authorList>
            <consortium name="US DOE Joint Genome Institute (JGI-PGF)"/>
            <person name="Walter F."/>
            <person name="Albersmeier A."/>
            <person name="Kalinowski J."/>
            <person name="Ruckert C."/>
        </authorList>
    </citation>
    <scope>NUCLEOTIDE SEQUENCE</scope>
    <source>
        <strain evidence="3">CGMCC 1.15958</strain>
    </source>
</reference>
<sequence length="602" mass="68146">MKKAITILLLLMLQKGFSQTTDKRFIGIDSTFNRVLKDWNCAGFAVAVVEKDKIVYAKGFGYADVANKIPVTENTLFASGSCTKAFTCSLLGILQEEGKVDFDKPARNYLPQLKFYNDELNNKVTIRDMMCHRTGLPRYDDAWGLFKSKSVDSLLKKVQFQEPNYGLREKFQYNNFMFLAQGKIIENLTGEPYRNYLQEKILQPLGMKNLNFSVDSMAKNKDRALGYITTDDDKIKQTEYVNLDVMSSVGGINTSVVEMAKWAMLWANNGVYKGKRILPASYVRDAIGSHMIIAGGVPANNNPSLYFNNYGLGWFVSSYRGHYRVDHGGTITGFTANVAFFPTDNVGIVVFCNQNLSKVTSIVRNVIADRMLDLPTKDWSSYLLTSENAAKLAMKNAKKSALQNQKTNEKPSHNLENYEGYYTNEAYGKFEISLKKDSLFAVFAEDKWWLRPFKNDVFEVYQVDKKTGVDTSFSINRIVFNQDINGEIKSTSIQFDPEVAKPIEFERSVKPKTLSKEVLMTYTGEFLLNGTPMKISLKNDKTLFMSLPNQSDFELVAIEKDKFNLKVGAAGYSVNFIKDSKGNYNELLLNQPNGTFKATRKK</sequence>
<evidence type="ECO:0000259" key="2">
    <source>
        <dbReference type="Pfam" id="PF11954"/>
    </source>
</evidence>
<dbReference type="Proteomes" id="UP000609064">
    <property type="component" value="Unassembled WGS sequence"/>
</dbReference>
<dbReference type="PANTHER" id="PTHR46825">
    <property type="entry name" value="D-ALANYL-D-ALANINE-CARBOXYPEPTIDASE/ENDOPEPTIDASE AMPH"/>
    <property type="match status" value="1"/>
</dbReference>
<dbReference type="Pfam" id="PF11954">
    <property type="entry name" value="DUF3471"/>
    <property type="match status" value="1"/>
</dbReference>
<name>A0A916Z2N0_9BACT</name>
<keyword evidence="4" id="KW-1185">Reference proteome</keyword>
<evidence type="ECO:0000313" key="4">
    <source>
        <dbReference type="Proteomes" id="UP000609064"/>
    </source>
</evidence>
<dbReference type="Gene3D" id="2.40.128.600">
    <property type="match status" value="1"/>
</dbReference>
<accession>A0A916Z2N0</accession>
<dbReference type="InterPro" id="IPR001466">
    <property type="entry name" value="Beta-lactam-related"/>
</dbReference>